<organism evidence="5 6">
    <name type="scientific">Alectoria fallacina</name>
    <dbReference type="NCBI Taxonomy" id="1903189"/>
    <lineage>
        <taxon>Eukaryota</taxon>
        <taxon>Fungi</taxon>
        <taxon>Dikarya</taxon>
        <taxon>Ascomycota</taxon>
        <taxon>Pezizomycotina</taxon>
        <taxon>Lecanoromycetes</taxon>
        <taxon>OSLEUM clade</taxon>
        <taxon>Lecanoromycetidae</taxon>
        <taxon>Lecanorales</taxon>
        <taxon>Lecanorineae</taxon>
        <taxon>Parmeliaceae</taxon>
        <taxon>Alectoria</taxon>
    </lineage>
</organism>
<protein>
    <submittedName>
        <fullName evidence="5">Uncharacterized protein</fullName>
    </submittedName>
</protein>
<dbReference type="GO" id="GO:0004842">
    <property type="term" value="F:ubiquitin-protein transferase activity"/>
    <property type="evidence" value="ECO:0007669"/>
    <property type="project" value="TreeGrafter"/>
</dbReference>
<evidence type="ECO:0000256" key="4">
    <source>
        <dbReference type="SAM" id="MobiDB-lite"/>
    </source>
</evidence>
<dbReference type="SUPFAM" id="SSF48403">
    <property type="entry name" value="Ankyrin repeat"/>
    <property type="match status" value="1"/>
</dbReference>
<dbReference type="PANTHER" id="PTHR24171:SF8">
    <property type="entry name" value="BRCA1-ASSOCIATED RING DOMAIN PROTEIN 1"/>
    <property type="match status" value="1"/>
</dbReference>
<feature type="region of interest" description="Disordered" evidence="4">
    <location>
        <begin position="347"/>
        <end position="368"/>
    </location>
</feature>
<dbReference type="AlphaFoldDB" id="A0A8H3ETV1"/>
<dbReference type="SMART" id="SM00248">
    <property type="entry name" value="ANK"/>
    <property type="match status" value="4"/>
</dbReference>
<dbReference type="GO" id="GO:0085020">
    <property type="term" value="P:protein K6-linked ubiquitination"/>
    <property type="evidence" value="ECO:0007669"/>
    <property type="project" value="TreeGrafter"/>
</dbReference>
<feature type="repeat" description="ANK" evidence="3">
    <location>
        <begin position="374"/>
        <end position="406"/>
    </location>
</feature>
<keyword evidence="2 3" id="KW-0040">ANK repeat</keyword>
<evidence type="ECO:0000256" key="1">
    <source>
        <dbReference type="ARBA" id="ARBA00022737"/>
    </source>
</evidence>
<dbReference type="PANTHER" id="PTHR24171">
    <property type="entry name" value="ANKYRIN REPEAT DOMAIN-CONTAINING PROTEIN 39-RELATED"/>
    <property type="match status" value="1"/>
</dbReference>
<dbReference type="PROSITE" id="PS50297">
    <property type="entry name" value="ANK_REP_REGION"/>
    <property type="match status" value="1"/>
</dbReference>
<name>A0A8H3ETV1_9LECA</name>
<proteinExistence type="predicted"/>
<reference evidence="5" key="1">
    <citation type="submission" date="2021-03" db="EMBL/GenBank/DDBJ databases">
        <authorList>
            <person name="Tagirdzhanova G."/>
        </authorList>
    </citation>
    <scope>NUCLEOTIDE SEQUENCE</scope>
</reference>
<accession>A0A8H3ETV1</accession>
<evidence type="ECO:0000256" key="2">
    <source>
        <dbReference type="ARBA" id="ARBA00023043"/>
    </source>
</evidence>
<dbReference type="InterPro" id="IPR002110">
    <property type="entry name" value="Ankyrin_rpt"/>
</dbReference>
<dbReference type="EMBL" id="CAJPDR010000047">
    <property type="protein sequence ID" value="CAF9911324.1"/>
    <property type="molecule type" value="Genomic_DNA"/>
</dbReference>
<evidence type="ECO:0000313" key="6">
    <source>
        <dbReference type="Proteomes" id="UP000664203"/>
    </source>
</evidence>
<gene>
    <name evidence="5" type="ORF">ALECFALPRED_007231</name>
</gene>
<dbReference type="OrthoDB" id="341259at2759"/>
<dbReference type="PROSITE" id="PS50088">
    <property type="entry name" value="ANK_REPEAT"/>
    <property type="match status" value="2"/>
</dbReference>
<dbReference type="InterPro" id="IPR036770">
    <property type="entry name" value="Ankyrin_rpt-contain_sf"/>
</dbReference>
<dbReference type="Proteomes" id="UP000664203">
    <property type="component" value="Unassembled WGS sequence"/>
</dbReference>
<keyword evidence="6" id="KW-1185">Reference proteome</keyword>
<evidence type="ECO:0000256" key="3">
    <source>
        <dbReference type="PROSITE-ProRule" id="PRU00023"/>
    </source>
</evidence>
<feature type="repeat" description="ANK" evidence="3">
    <location>
        <begin position="407"/>
        <end position="435"/>
    </location>
</feature>
<comment type="caution">
    <text evidence="5">The sequence shown here is derived from an EMBL/GenBank/DDBJ whole genome shotgun (WGS) entry which is preliminary data.</text>
</comment>
<sequence length="521" mass="57626">MNNSTDQEKTTRDWFKCSACRQRKKKASGGRNLADRYEWKLILLKHSACLNLEIGRVQSRSASIVRPTGYHVDRITEIMRILQSYGRSVRILWPTAREEAAAGQVKQANFERQNTSLFDVGLVEDRRERIGTLSNEGLAQEASSRLSEFHALGASLISAPHTSIIRHAHGPSQPYDHLSVHQKLHSLFICIYRIGIEADGRGQCDRARWILFALLRALDAYPGLVDGRKGHVLLKTALILQRLGHRWESEQILVKVAGMYESSALDPHDDPCYLLAGSFPDSSELIRSTLAKLWQETIGGDHLDLNLSVPPLHRAVQNGNPGIIMAILSDPSGVSSHPFTASQQSLQDTTIPTTPSASDMVAPVGSNTEERDFRNRTALFLAVANGDEPCCYALVRRSADVNTRDVHGHTALEVAARGGHLNIVRLLTESNAEVNPHMGCCSSSPLQAAIESDKFNLDLVSHLLNLGAWVELHRYDNKSAIDLADERGLTQLAANMRQMISDSLHQHPFMIGGPDFNDIPS</sequence>
<dbReference type="Pfam" id="PF12796">
    <property type="entry name" value="Ank_2"/>
    <property type="match status" value="1"/>
</dbReference>
<keyword evidence="1" id="KW-0677">Repeat</keyword>
<dbReference type="Gene3D" id="1.25.40.20">
    <property type="entry name" value="Ankyrin repeat-containing domain"/>
    <property type="match status" value="1"/>
</dbReference>
<feature type="compositionally biased region" description="Polar residues" evidence="4">
    <location>
        <begin position="347"/>
        <end position="357"/>
    </location>
</feature>
<evidence type="ECO:0000313" key="5">
    <source>
        <dbReference type="EMBL" id="CAF9911324.1"/>
    </source>
</evidence>